<dbReference type="Proteomes" id="UP001157418">
    <property type="component" value="Unassembled WGS sequence"/>
</dbReference>
<dbReference type="EMBL" id="CAKMRJ010004935">
    <property type="protein sequence ID" value="CAH1439500.1"/>
    <property type="molecule type" value="Genomic_DNA"/>
</dbReference>
<feature type="compositionally biased region" description="Polar residues" evidence="1">
    <location>
        <begin position="121"/>
        <end position="143"/>
    </location>
</feature>
<dbReference type="PANTHER" id="PTHR47481">
    <property type="match status" value="1"/>
</dbReference>
<sequence>MLQSVLKPDSTAADIWQTIQDLFHENKETKIIELDDELRHLSIGNQSILEYCSKVKSISDLLTNLGSPVDETNLVIYTINGLSSKYAHIALTIHDTSPFPTFLQMKSKLTLEERIMKKKQSQSLNPLIQDSPSSSTILHNVHQSHPPKP</sequence>
<protein>
    <recommendedName>
        <fullName evidence="4">Retrotransposon gag domain-containing protein</fullName>
    </recommendedName>
</protein>
<reference evidence="2 3" key="1">
    <citation type="submission" date="2022-01" db="EMBL/GenBank/DDBJ databases">
        <authorList>
            <person name="Xiong W."/>
            <person name="Schranz E."/>
        </authorList>
    </citation>
    <scope>NUCLEOTIDE SEQUENCE [LARGE SCALE GENOMIC DNA]</scope>
</reference>
<evidence type="ECO:0000313" key="2">
    <source>
        <dbReference type="EMBL" id="CAH1439500.1"/>
    </source>
</evidence>
<keyword evidence="3" id="KW-1185">Reference proteome</keyword>
<evidence type="ECO:0000256" key="1">
    <source>
        <dbReference type="SAM" id="MobiDB-lite"/>
    </source>
</evidence>
<feature type="region of interest" description="Disordered" evidence="1">
    <location>
        <begin position="120"/>
        <end position="149"/>
    </location>
</feature>
<accession>A0AAU9NPE9</accession>
<dbReference type="Pfam" id="PF14223">
    <property type="entry name" value="Retrotran_gag_2"/>
    <property type="match status" value="1"/>
</dbReference>
<dbReference type="PANTHER" id="PTHR47481:SF41">
    <property type="entry name" value="COPIA-LIKE POLYPROTEIN_RETROTRANSPOSON"/>
    <property type="match status" value="1"/>
</dbReference>
<evidence type="ECO:0000313" key="3">
    <source>
        <dbReference type="Proteomes" id="UP001157418"/>
    </source>
</evidence>
<organism evidence="2 3">
    <name type="scientific">Lactuca virosa</name>
    <dbReference type="NCBI Taxonomy" id="75947"/>
    <lineage>
        <taxon>Eukaryota</taxon>
        <taxon>Viridiplantae</taxon>
        <taxon>Streptophyta</taxon>
        <taxon>Embryophyta</taxon>
        <taxon>Tracheophyta</taxon>
        <taxon>Spermatophyta</taxon>
        <taxon>Magnoliopsida</taxon>
        <taxon>eudicotyledons</taxon>
        <taxon>Gunneridae</taxon>
        <taxon>Pentapetalae</taxon>
        <taxon>asterids</taxon>
        <taxon>campanulids</taxon>
        <taxon>Asterales</taxon>
        <taxon>Asteraceae</taxon>
        <taxon>Cichorioideae</taxon>
        <taxon>Cichorieae</taxon>
        <taxon>Lactucinae</taxon>
        <taxon>Lactuca</taxon>
    </lineage>
</organism>
<evidence type="ECO:0008006" key="4">
    <source>
        <dbReference type="Google" id="ProtNLM"/>
    </source>
</evidence>
<dbReference type="AlphaFoldDB" id="A0AAU9NPE9"/>
<proteinExistence type="predicted"/>
<comment type="caution">
    <text evidence="2">The sequence shown here is derived from an EMBL/GenBank/DDBJ whole genome shotgun (WGS) entry which is preliminary data.</text>
</comment>
<name>A0AAU9NPE9_9ASTR</name>
<gene>
    <name evidence="2" type="ORF">LVIROSA_LOCUS25693</name>
</gene>